<reference evidence="12 13" key="1">
    <citation type="submission" date="2018-10" db="EMBL/GenBank/DDBJ databases">
        <title>Robbsia sp. DHC34, isolated from soil.</title>
        <authorList>
            <person name="Gao Z.-H."/>
            <person name="Qiu L.-H."/>
        </authorList>
    </citation>
    <scope>NUCLEOTIDE SEQUENCE [LARGE SCALE GENOMIC DNA]</scope>
    <source>
        <strain evidence="12 13">DHC34</strain>
    </source>
</reference>
<sequence>MRNEHRLRYFDYSATTPVDARVIEAMMQCLGVEGCFGNPASTSHAFGLEARAWVEQARARVASLIGAAPDSIFWTSGATESTNLALKGFAETARGPCRFITSPLEHKATLDTLATLATRGHTVTCIQPSPSGAITASALSDTISDATSLVSLMMVNNELGTLTDIAEIAAIVHSAGAILHVDAAQALGKVPIDVDRLGIDLMSMSAHKLYGPKGIGALYVRPEWIARIAGQIHGGGHEQGLRSGTLATHQIVGMGMACEIAASSMDADARHIETLSQSFLDGLAEIDGITVNARAARRIPNTLSLTVDDPGFLPFMLSGDLAVSSTSACNSASGRPSHVLTGIGLSPEAASRTVRISFGRYSTQADIEFALRCIRTAVDQCRAAR</sequence>
<keyword evidence="13" id="KW-1185">Reference proteome</keyword>
<dbReference type="SUPFAM" id="SSF53383">
    <property type="entry name" value="PLP-dependent transferases"/>
    <property type="match status" value="1"/>
</dbReference>
<comment type="catalytic activity">
    <reaction evidence="9">
        <text>(sulfur carrier)-H + L-cysteine = (sulfur carrier)-SH + L-alanine</text>
        <dbReference type="Rhea" id="RHEA:43892"/>
        <dbReference type="Rhea" id="RHEA-COMP:14737"/>
        <dbReference type="Rhea" id="RHEA-COMP:14739"/>
        <dbReference type="ChEBI" id="CHEBI:29917"/>
        <dbReference type="ChEBI" id="CHEBI:35235"/>
        <dbReference type="ChEBI" id="CHEBI:57972"/>
        <dbReference type="ChEBI" id="CHEBI:64428"/>
        <dbReference type="EC" id="2.8.1.7"/>
    </reaction>
</comment>
<dbReference type="InterPro" id="IPR000192">
    <property type="entry name" value="Aminotrans_V_dom"/>
</dbReference>
<evidence type="ECO:0000259" key="11">
    <source>
        <dbReference type="Pfam" id="PF00266"/>
    </source>
</evidence>
<dbReference type="InterPro" id="IPR016454">
    <property type="entry name" value="Cysteine_dSase"/>
</dbReference>
<evidence type="ECO:0000256" key="3">
    <source>
        <dbReference type="ARBA" id="ARBA00012239"/>
    </source>
</evidence>
<evidence type="ECO:0000256" key="4">
    <source>
        <dbReference type="ARBA" id="ARBA00022679"/>
    </source>
</evidence>
<dbReference type="PROSITE" id="PS00595">
    <property type="entry name" value="AA_TRANSFER_CLASS_5"/>
    <property type="match status" value="1"/>
</dbReference>
<keyword evidence="4 12" id="KW-0808">Transferase</keyword>
<keyword evidence="5" id="KW-0479">Metal-binding</keyword>
<comment type="cofactor">
    <cofactor evidence="1 10">
        <name>pyridoxal 5'-phosphate</name>
        <dbReference type="ChEBI" id="CHEBI:597326"/>
    </cofactor>
</comment>
<keyword evidence="12" id="KW-0032">Aminotransferase</keyword>
<dbReference type="OrthoDB" id="9808002at2"/>
<keyword evidence="6" id="KW-0663">Pyridoxal phosphate</keyword>
<evidence type="ECO:0000313" key="12">
    <source>
        <dbReference type="EMBL" id="RKP57791.1"/>
    </source>
</evidence>
<dbReference type="GO" id="GO:0051536">
    <property type="term" value="F:iron-sulfur cluster binding"/>
    <property type="evidence" value="ECO:0007669"/>
    <property type="project" value="UniProtKB-KW"/>
</dbReference>
<dbReference type="EMBL" id="RBZU01000002">
    <property type="protein sequence ID" value="RKP57791.1"/>
    <property type="molecule type" value="Genomic_DNA"/>
</dbReference>
<feature type="domain" description="Aminotransferase class V" evidence="11">
    <location>
        <begin position="9"/>
        <end position="368"/>
    </location>
</feature>
<evidence type="ECO:0000256" key="5">
    <source>
        <dbReference type="ARBA" id="ARBA00022723"/>
    </source>
</evidence>
<evidence type="ECO:0000256" key="1">
    <source>
        <dbReference type="ARBA" id="ARBA00001933"/>
    </source>
</evidence>
<dbReference type="AlphaFoldDB" id="A0A494Y571"/>
<proteinExistence type="inferred from homology"/>
<evidence type="ECO:0000256" key="10">
    <source>
        <dbReference type="RuleBase" id="RU004504"/>
    </source>
</evidence>
<keyword evidence="7" id="KW-0408">Iron</keyword>
<evidence type="ECO:0000256" key="6">
    <source>
        <dbReference type="ARBA" id="ARBA00022898"/>
    </source>
</evidence>
<evidence type="ECO:0000256" key="7">
    <source>
        <dbReference type="ARBA" id="ARBA00023004"/>
    </source>
</evidence>
<dbReference type="Gene3D" id="3.40.640.10">
    <property type="entry name" value="Type I PLP-dependent aspartate aminotransferase-like (Major domain)"/>
    <property type="match status" value="1"/>
</dbReference>
<dbReference type="PANTHER" id="PTHR11601">
    <property type="entry name" value="CYSTEINE DESULFURYLASE FAMILY MEMBER"/>
    <property type="match status" value="1"/>
</dbReference>
<comment type="similarity">
    <text evidence="2">Belongs to the class-V pyridoxal-phosphate-dependent aminotransferase family. NifS/IscS subfamily.</text>
</comment>
<dbReference type="GO" id="GO:0031071">
    <property type="term" value="F:cysteine desulfurase activity"/>
    <property type="evidence" value="ECO:0007669"/>
    <property type="project" value="UniProtKB-EC"/>
</dbReference>
<dbReference type="GO" id="GO:0046872">
    <property type="term" value="F:metal ion binding"/>
    <property type="evidence" value="ECO:0007669"/>
    <property type="project" value="UniProtKB-KW"/>
</dbReference>
<evidence type="ECO:0000313" key="13">
    <source>
        <dbReference type="Proteomes" id="UP000270342"/>
    </source>
</evidence>
<name>A0A494Y571_9BURK</name>
<dbReference type="EC" id="2.8.1.7" evidence="3"/>
<evidence type="ECO:0000256" key="8">
    <source>
        <dbReference type="ARBA" id="ARBA00023014"/>
    </source>
</evidence>
<dbReference type="InterPro" id="IPR015422">
    <property type="entry name" value="PyrdxlP-dep_Trfase_small"/>
</dbReference>
<evidence type="ECO:0000256" key="9">
    <source>
        <dbReference type="ARBA" id="ARBA00050776"/>
    </source>
</evidence>
<dbReference type="Pfam" id="PF00266">
    <property type="entry name" value="Aminotran_5"/>
    <property type="match status" value="1"/>
</dbReference>
<keyword evidence="8" id="KW-0411">Iron-sulfur</keyword>
<gene>
    <name evidence="12" type="ORF">D7S86_07620</name>
</gene>
<protein>
    <recommendedName>
        <fullName evidence="3">cysteine desulfurase</fullName>
        <ecNumber evidence="3">2.8.1.7</ecNumber>
    </recommendedName>
</protein>
<comment type="caution">
    <text evidence="12">The sequence shown here is derived from an EMBL/GenBank/DDBJ whole genome shotgun (WGS) entry which is preliminary data.</text>
</comment>
<dbReference type="PIRSF" id="PIRSF005572">
    <property type="entry name" value="NifS"/>
    <property type="match status" value="1"/>
</dbReference>
<evidence type="ECO:0000256" key="2">
    <source>
        <dbReference type="ARBA" id="ARBA00006490"/>
    </source>
</evidence>
<dbReference type="GO" id="GO:0008483">
    <property type="term" value="F:transaminase activity"/>
    <property type="evidence" value="ECO:0007669"/>
    <property type="project" value="UniProtKB-KW"/>
</dbReference>
<dbReference type="Proteomes" id="UP000270342">
    <property type="component" value="Unassembled WGS sequence"/>
</dbReference>
<dbReference type="Gene3D" id="3.90.1150.10">
    <property type="entry name" value="Aspartate Aminotransferase, domain 1"/>
    <property type="match status" value="1"/>
</dbReference>
<dbReference type="InterPro" id="IPR020578">
    <property type="entry name" value="Aminotrans_V_PyrdxlP_BS"/>
</dbReference>
<accession>A0A494Y571</accession>
<dbReference type="InterPro" id="IPR015424">
    <property type="entry name" value="PyrdxlP-dep_Trfase"/>
</dbReference>
<organism evidence="12 13">
    <name type="scientific">Pararobbsia silviterrae</name>
    <dbReference type="NCBI Taxonomy" id="1792498"/>
    <lineage>
        <taxon>Bacteria</taxon>
        <taxon>Pseudomonadati</taxon>
        <taxon>Pseudomonadota</taxon>
        <taxon>Betaproteobacteria</taxon>
        <taxon>Burkholderiales</taxon>
        <taxon>Burkholderiaceae</taxon>
        <taxon>Pararobbsia</taxon>
    </lineage>
</organism>
<dbReference type="RefSeq" id="WP_121085113.1">
    <property type="nucleotide sequence ID" value="NZ_RBZU01000002.1"/>
</dbReference>
<dbReference type="InterPro" id="IPR015421">
    <property type="entry name" value="PyrdxlP-dep_Trfase_major"/>
</dbReference>
<dbReference type="PANTHER" id="PTHR11601:SF34">
    <property type="entry name" value="CYSTEINE DESULFURASE"/>
    <property type="match status" value="1"/>
</dbReference>